<evidence type="ECO:0000259" key="6">
    <source>
        <dbReference type="PROSITE" id="PS50853"/>
    </source>
</evidence>
<dbReference type="SUPFAM" id="SSF49265">
    <property type="entry name" value="Fibronectin type III"/>
    <property type="match status" value="1"/>
</dbReference>
<dbReference type="InterPro" id="IPR003961">
    <property type="entry name" value="FN3_dom"/>
</dbReference>
<dbReference type="InterPro" id="IPR007110">
    <property type="entry name" value="Ig-like_dom"/>
</dbReference>
<dbReference type="EMBL" id="JAHFZB010000030">
    <property type="protein sequence ID" value="KAK6472231.1"/>
    <property type="molecule type" value="Genomic_DNA"/>
</dbReference>
<evidence type="ECO:0000259" key="5">
    <source>
        <dbReference type="PROSITE" id="PS50835"/>
    </source>
</evidence>
<feature type="domain" description="Fibronectin type-III" evidence="6">
    <location>
        <begin position="299"/>
        <end position="394"/>
    </location>
</feature>
<dbReference type="InterPro" id="IPR050964">
    <property type="entry name" value="Striated_Muscle_Regulatory"/>
</dbReference>
<dbReference type="PRINTS" id="PR00014">
    <property type="entry name" value="FNTYPEIII"/>
</dbReference>
<protein>
    <submittedName>
        <fullName evidence="7">Myosin-binding protein H-like</fullName>
    </submittedName>
</protein>
<reference evidence="7 8" key="1">
    <citation type="submission" date="2021-05" db="EMBL/GenBank/DDBJ databases">
        <authorList>
            <person name="Zahm M."/>
            <person name="Klopp C."/>
            <person name="Cabau C."/>
            <person name="Kuhl H."/>
            <person name="Suciu R."/>
            <person name="Ciorpac M."/>
            <person name="Holostenco D."/>
            <person name="Gessner J."/>
            <person name="Wuertz S."/>
            <person name="Hohne C."/>
            <person name="Stock M."/>
            <person name="Gislard M."/>
            <person name="Lluch J."/>
            <person name="Milhes M."/>
            <person name="Lampietro C."/>
            <person name="Lopez Roques C."/>
            <person name="Donnadieu C."/>
            <person name="Du K."/>
            <person name="Schartl M."/>
            <person name="Guiguen Y."/>
        </authorList>
    </citation>
    <scope>NUCLEOTIDE SEQUENCE [LARGE SCALE GENOMIC DNA]</scope>
    <source>
        <strain evidence="7">Hh-F2</strain>
        <tissue evidence="7">Blood</tissue>
    </source>
</reference>
<evidence type="ECO:0000256" key="2">
    <source>
        <dbReference type="ARBA" id="ARBA00023319"/>
    </source>
</evidence>
<comment type="similarity">
    <text evidence="3">Belongs to the immunoglobulin superfamily. MyBP family.</text>
</comment>
<dbReference type="CDD" id="cd00063">
    <property type="entry name" value="FN3"/>
    <property type="match status" value="2"/>
</dbReference>
<evidence type="ECO:0000313" key="7">
    <source>
        <dbReference type="EMBL" id="KAK6472231.1"/>
    </source>
</evidence>
<keyword evidence="1" id="KW-0677">Repeat</keyword>
<evidence type="ECO:0000256" key="1">
    <source>
        <dbReference type="ARBA" id="ARBA00022737"/>
    </source>
</evidence>
<feature type="compositionally biased region" description="Low complexity" evidence="4">
    <location>
        <begin position="50"/>
        <end position="74"/>
    </location>
</feature>
<sequence>MPAKPAPIKKSPAKKAAPKKEEKPAAPAEPAPAPASAPAPAPEPAPAPAPAEAAPAPAAEPAPAAGGDAAPAPAEEQKPAAEPAAPPPPPPEPEKPKEEPTSEPVNLTLEDVNDTTLTVKWRPPENIGASGLDGYTVEYCRDGTQDWVVANQELIISNRYAIKNLTTGDKLHVRVKAVNPGGPSAPASLEQPVVVREIVDRPRIRLPRSLRTVFVKKVGDTVNLVIPFQGKPKPQVSWTKDGQPLDLKAVGVRNSDRDTILFIRKSERKDSGKYEVTVKVDSLEDKATISIQIVDLPGPPSSIKLVDVWGFNTALEWTPPKDDGNAEITGYTIQKADKKTGEWFTVLEHYHRLNCTVSDLIMGNSYSFRVFTENRCGLSENAAVTKDLAYIQKTGIQYKPPEYKDRDYSEPPSFTQPLNDRAATMGYTTKLLCAVRGNPQPKILWMKNQMVIGEDPKFRQITSQGLCTLEIRKPCTFDGGVYSCKAINPHGEAVVNCKLDVKGEPGWITRCCHPARKSAAYWITTLSRSQQTSRCCPRTHSSELGLAGRKGSHSKQKAGVRKAAAAAGGGDAAGIAGLVTLRLVF</sequence>
<gene>
    <name evidence="7" type="ORF">HHUSO_G29268</name>
</gene>
<keyword evidence="2" id="KW-0393">Immunoglobulin domain</keyword>
<dbReference type="InterPro" id="IPR003599">
    <property type="entry name" value="Ig_sub"/>
</dbReference>
<dbReference type="InterPro" id="IPR013098">
    <property type="entry name" value="Ig_I-set"/>
</dbReference>
<evidence type="ECO:0000313" key="8">
    <source>
        <dbReference type="Proteomes" id="UP001369086"/>
    </source>
</evidence>
<dbReference type="PANTHER" id="PTHR13817:SF49">
    <property type="entry name" value="MYOSIN-BINDING PROTEIN H"/>
    <property type="match status" value="1"/>
</dbReference>
<dbReference type="InterPro" id="IPR003598">
    <property type="entry name" value="Ig_sub2"/>
</dbReference>
<dbReference type="SMART" id="SM00060">
    <property type="entry name" value="FN3"/>
    <property type="match status" value="2"/>
</dbReference>
<dbReference type="Pfam" id="PF00041">
    <property type="entry name" value="fn3"/>
    <property type="match status" value="2"/>
</dbReference>
<evidence type="ECO:0000256" key="4">
    <source>
        <dbReference type="SAM" id="MobiDB-lite"/>
    </source>
</evidence>
<dbReference type="InterPro" id="IPR013783">
    <property type="entry name" value="Ig-like_fold"/>
</dbReference>
<comment type="caution">
    <text evidence="7">The sequence shown here is derived from an EMBL/GenBank/DDBJ whole genome shotgun (WGS) entry which is preliminary data.</text>
</comment>
<dbReference type="PROSITE" id="PS50835">
    <property type="entry name" value="IG_LIKE"/>
    <property type="match status" value="2"/>
</dbReference>
<feature type="domain" description="Fibronectin type-III" evidence="6">
    <location>
        <begin position="103"/>
        <end position="198"/>
    </location>
</feature>
<evidence type="ECO:0000256" key="3">
    <source>
        <dbReference type="ARBA" id="ARBA00038352"/>
    </source>
</evidence>
<name>A0ABR0YIK1_HUSHU</name>
<feature type="domain" description="Ig-like" evidence="5">
    <location>
        <begin position="412"/>
        <end position="496"/>
    </location>
</feature>
<dbReference type="Gene3D" id="2.60.40.10">
    <property type="entry name" value="Immunoglobulins"/>
    <property type="match status" value="4"/>
</dbReference>
<dbReference type="Proteomes" id="UP001369086">
    <property type="component" value="Unassembled WGS sequence"/>
</dbReference>
<dbReference type="InterPro" id="IPR036116">
    <property type="entry name" value="FN3_sf"/>
</dbReference>
<dbReference type="SUPFAM" id="SSF48726">
    <property type="entry name" value="Immunoglobulin"/>
    <property type="match status" value="2"/>
</dbReference>
<keyword evidence="8" id="KW-1185">Reference proteome</keyword>
<organism evidence="7 8">
    <name type="scientific">Huso huso</name>
    <name type="common">Beluga</name>
    <name type="synonym">Acipenser huso</name>
    <dbReference type="NCBI Taxonomy" id="61971"/>
    <lineage>
        <taxon>Eukaryota</taxon>
        <taxon>Metazoa</taxon>
        <taxon>Chordata</taxon>
        <taxon>Craniata</taxon>
        <taxon>Vertebrata</taxon>
        <taxon>Euteleostomi</taxon>
        <taxon>Actinopterygii</taxon>
        <taxon>Chondrostei</taxon>
        <taxon>Acipenseriformes</taxon>
        <taxon>Acipenseridae</taxon>
        <taxon>Huso</taxon>
    </lineage>
</organism>
<dbReference type="Pfam" id="PF07679">
    <property type="entry name" value="I-set"/>
    <property type="match status" value="2"/>
</dbReference>
<dbReference type="CDD" id="cd05748">
    <property type="entry name" value="Ig_Titin_like"/>
    <property type="match status" value="1"/>
</dbReference>
<accession>A0ABR0YIK1</accession>
<feature type="compositionally biased region" description="Pro residues" evidence="4">
    <location>
        <begin position="27"/>
        <end position="49"/>
    </location>
</feature>
<feature type="domain" description="Ig-like" evidence="5">
    <location>
        <begin position="202"/>
        <end position="290"/>
    </location>
</feature>
<dbReference type="PANTHER" id="PTHR13817">
    <property type="entry name" value="TITIN"/>
    <property type="match status" value="1"/>
</dbReference>
<dbReference type="PROSITE" id="PS50853">
    <property type="entry name" value="FN3"/>
    <property type="match status" value="2"/>
</dbReference>
<dbReference type="InterPro" id="IPR036179">
    <property type="entry name" value="Ig-like_dom_sf"/>
</dbReference>
<feature type="region of interest" description="Disordered" evidence="4">
    <location>
        <begin position="1"/>
        <end position="110"/>
    </location>
</feature>
<proteinExistence type="inferred from homology"/>
<feature type="compositionally biased region" description="Low complexity" evidence="4">
    <location>
        <begin position="1"/>
        <end position="10"/>
    </location>
</feature>
<dbReference type="SMART" id="SM00408">
    <property type="entry name" value="IGc2"/>
    <property type="match status" value="2"/>
</dbReference>
<dbReference type="SMART" id="SM00409">
    <property type="entry name" value="IG"/>
    <property type="match status" value="2"/>
</dbReference>